<sequence length="127" mass="14640">MNIKIEVDDFEIINSGSIIVENKQVVNFNFKDSGLDLNFKIKFTEDENISESKFELNVNKENNYLEINIINTGYGLNMGNQNIIPLAIISNRQLYLKFMVSSIKNGDDKDNLFNYTWYLKNESNGGK</sequence>
<dbReference type="Pfam" id="PF21732">
    <property type="entry name" value="DUF6864"/>
    <property type="match status" value="1"/>
</dbReference>
<dbReference type="EMBL" id="VSSQ01000003">
    <property type="protein sequence ID" value="MPL56227.1"/>
    <property type="molecule type" value="Genomic_DNA"/>
</dbReference>
<comment type="caution">
    <text evidence="1">The sequence shown here is derived from an EMBL/GenBank/DDBJ whole genome shotgun (WGS) entry which is preliminary data.</text>
</comment>
<dbReference type="AlphaFoldDB" id="A0A644SPJ4"/>
<dbReference type="InterPro" id="IPR049197">
    <property type="entry name" value="DUF6864"/>
</dbReference>
<protein>
    <submittedName>
        <fullName evidence="1">Uncharacterized protein</fullName>
    </submittedName>
</protein>
<name>A0A644SPJ4_9ZZZZ</name>
<evidence type="ECO:0000313" key="1">
    <source>
        <dbReference type="EMBL" id="MPL56227.1"/>
    </source>
</evidence>
<gene>
    <name evidence="1" type="ORF">SDC9_01709</name>
</gene>
<reference evidence="1" key="1">
    <citation type="submission" date="2019-08" db="EMBL/GenBank/DDBJ databases">
        <authorList>
            <person name="Kucharzyk K."/>
            <person name="Murdoch R.W."/>
            <person name="Higgins S."/>
            <person name="Loffler F."/>
        </authorList>
    </citation>
    <scope>NUCLEOTIDE SEQUENCE</scope>
</reference>
<organism evidence="1">
    <name type="scientific">bioreactor metagenome</name>
    <dbReference type="NCBI Taxonomy" id="1076179"/>
    <lineage>
        <taxon>unclassified sequences</taxon>
        <taxon>metagenomes</taxon>
        <taxon>ecological metagenomes</taxon>
    </lineage>
</organism>
<accession>A0A644SPJ4</accession>
<proteinExistence type="predicted"/>